<evidence type="ECO:0000313" key="6">
    <source>
        <dbReference type="Proteomes" id="UP000030341"/>
    </source>
</evidence>
<dbReference type="AlphaFoldDB" id="A0A0A7ELN8"/>
<dbReference type="InterPro" id="IPR051531">
    <property type="entry name" value="N-acetyltransferase"/>
</dbReference>
<evidence type="ECO:0000256" key="1">
    <source>
        <dbReference type="ARBA" id="ARBA00022679"/>
    </source>
</evidence>
<evidence type="ECO:0000259" key="4">
    <source>
        <dbReference type="PROSITE" id="PS51186"/>
    </source>
</evidence>
<dbReference type="RefSeq" id="WP_040135488.1">
    <property type="nucleotide sequence ID" value="NZ_CP009889.1"/>
</dbReference>
<reference evidence="5 6" key="1">
    <citation type="submission" date="2014-11" db="EMBL/GenBank/DDBJ databases">
        <title>Complete Genome Sequence of Pseudoalteromonas sp. Strain OCN003 Isolated from Kaneohe Bay, Oahu, Hawaii.</title>
        <authorList>
            <person name="Beurmann S."/>
            <person name="Videau P."/>
            <person name="Ushijima B."/>
            <person name="Smith A.M."/>
            <person name="Aeby G.S."/>
            <person name="Callahan S.M."/>
            <person name="Belcaid M."/>
        </authorList>
    </citation>
    <scope>NUCLEOTIDE SEQUENCE [LARGE SCALE GENOMIC DNA]</scope>
    <source>
        <strain evidence="5 6">OCN003</strain>
    </source>
</reference>
<dbReference type="OrthoDB" id="9801656at2"/>
<dbReference type="Proteomes" id="UP000030341">
    <property type="component" value="Chromosome 2"/>
</dbReference>
<evidence type="ECO:0000256" key="2">
    <source>
        <dbReference type="ARBA" id="ARBA00023315"/>
    </source>
</evidence>
<dbReference type="InterPro" id="IPR016181">
    <property type="entry name" value="Acyl_CoA_acyltransferase"/>
</dbReference>
<dbReference type="EMBL" id="CP009889">
    <property type="protein sequence ID" value="AIY66887.1"/>
    <property type="molecule type" value="Genomic_DNA"/>
</dbReference>
<organism evidence="5 6">
    <name type="scientific">Pseudoalteromonas piratica</name>
    <dbReference type="NCBI Taxonomy" id="1348114"/>
    <lineage>
        <taxon>Bacteria</taxon>
        <taxon>Pseudomonadati</taxon>
        <taxon>Pseudomonadota</taxon>
        <taxon>Gammaproteobacteria</taxon>
        <taxon>Alteromonadales</taxon>
        <taxon>Pseudoalteromonadaceae</taxon>
        <taxon>Pseudoalteromonas</taxon>
    </lineage>
</organism>
<dbReference type="eggNOG" id="COG1670">
    <property type="taxonomic scope" value="Bacteria"/>
</dbReference>
<feature type="domain" description="N-acetyltransferase" evidence="4">
    <location>
        <begin position="2"/>
        <end position="163"/>
    </location>
</feature>
<dbReference type="PROSITE" id="PS51186">
    <property type="entry name" value="GNAT"/>
    <property type="match status" value="1"/>
</dbReference>
<proteinExistence type="inferred from homology"/>
<sequence>MLKLRDLALQDKDALVNYLNDVSVTQFLSSNIPTTYTLDDAIWFITKGSNNNAIVKAIEHKGVICGVIGVYLKEGEYAHCAEIGYWLGKQFWQQGIATDAVMLFVKQVFNSTEIIRIYNPVTEANYASIRVMEKAGFVLEGILKQSVKHKGQYFDEHLYAITK</sequence>
<gene>
    <name evidence="5" type="ORF">OM33_17495</name>
</gene>
<dbReference type="InterPro" id="IPR000182">
    <property type="entry name" value="GNAT_dom"/>
</dbReference>
<dbReference type="Gene3D" id="3.40.630.30">
    <property type="match status" value="1"/>
</dbReference>
<dbReference type="PANTHER" id="PTHR43792:SF8">
    <property type="entry name" value="[RIBOSOMAL PROTEIN US5]-ALANINE N-ACETYLTRANSFERASE"/>
    <property type="match status" value="1"/>
</dbReference>
<keyword evidence="2" id="KW-0012">Acyltransferase</keyword>
<evidence type="ECO:0000256" key="3">
    <source>
        <dbReference type="ARBA" id="ARBA00038502"/>
    </source>
</evidence>
<keyword evidence="6" id="KW-1185">Reference proteome</keyword>
<accession>A0A0A7ELN8</accession>
<dbReference type="GO" id="GO:0016747">
    <property type="term" value="F:acyltransferase activity, transferring groups other than amino-acyl groups"/>
    <property type="evidence" value="ECO:0007669"/>
    <property type="project" value="InterPro"/>
</dbReference>
<evidence type="ECO:0000313" key="5">
    <source>
        <dbReference type="EMBL" id="AIY66887.1"/>
    </source>
</evidence>
<dbReference type="Pfam" id="PF13302">
    <property type="entry name" value="Acetyltransf_3"/>
    <property type="match status" value="1"/>
</dbReference>
<dbReference type="KEGG" id="pseo:OM33_17495"/>
<comment type="similarity">
    <text evidence="3">Belongs to the acetyltransferase family. RimJ subfamily.</text>
</comment>
<keyword evidence="1" id="KW-0808">Transferase</keyword>
<dbReference type="HOGENOM" id="CLU_013985_3_4_6"/>
<dbReference type="SUPFAM" id="SSF55729">
    <property type="entry name" value="Acyl-CoA N-acyltransferases (Nat)"/>
    <property type="match status" value="1"/>
</dbReference>
<protein>
    <recommendedName>
        <fullName evidence="4">N-acetyltransferase domain-containing protein</fullName>
    </recommendedName>
</protein>
<name>A0A0A7ELN8_9GAMM</name>
<dbReference type="PANTHER" id="PTHR43792">
    <property type="entry name" value="GNAT FAMILY, PUTATIVE (AFU_ORTHOLOGUE AFUA_3G00765)-RELATED-RELATED"/>
    <property type="match status" value="1"/>
</dbReference>
<dbReference type="STRING" id="1348114.OM33_17495"/>